<feature type="compositionally biased region" description="Basic and acidic residues" evidence="1">
    <location>
        <begin position="187"/>
        <end position="196"/>
    </location>
</feature>
<keyword evidence="3" id="KW-1185">Reference proteome</keyword>
<gene>
    <name evidence="2" type="ORF">OJF2_05700</name>
</gene>
<feature type="region of interest" description="Disordered" evidence="1">
    <location>
        <begin position="1"/>
        <end position="252"/>
    </location>
</feature>
<evidence type="ECO:0000313" key="3">
    <source>
        <dbReference type="Proteomes" id="UP000324233"/>
    </source>
</evidence>
<dbReference type="AlphaFoldDB" id="A0A5B9VW70"/>
<feature type="compositionally biased region" description="Basic residues" evidence="1">
    <location>
        <begin position="163"/>
        <end position="173"/>
    </location>
</feature>
<reference evidence="2 3" key="1">
    <citation type="submission" date="2019-08" db="EMBL/GenBank/DDBJ databases">
        <title>Deep-cultivation of Planctomycetes and their phenomic and genomic characterization uncovers novel biology.</title>
        <authorList>
            <person name="Wiegand S."/>
            <person name="Jogler M."/>
            <person name="Boedeker C."/>
            <person name="Pinto D."/>
            <person name="Vollmers J."/>
            <person name="Rivas-Marin E."/>
            <person name="Kohn T."/>
            <person name="Peeters S.H."/>
            <person name="Heuer A."/>
            <person name="Rast P."/>
            <person name="Oberbeckmann S."/>
            <person name="Bunk B."/>
            <person name="Jeske O."/>
            <person name="Meyerdierks A."/>
            <person name="Storesund J.E."/>
            <person name="Kallscheuer N."/>
            <person name="Luecker S."/>
            <person name="Lage O.M."/>
            <person name="Pohl T."/>
            <person name="Merkel B.J."/>
            <person name="Hornburger P."/>
            <person name="Mueller R.-W."/>
            <person name="Bruemmer F."/>
            <person name="Labrenz M."/>
            <person name="Spormann A.M."/>
            <person name="Op den Camp H."/>
            <person name="Overmann J."/>
            <person name="Amann R."/>
            <person name="Jetten M.S.M."/>
            <person name="Mascher T."/>
            <person name="Medema M.H."/>
            <person name="Devos D.P."/>
            <person name="Kaster A.-K."/>
            <person name="Ovreas L."/>
            <person name="Rohde M."/>
            <person name="Galperin M.Y."/>
            <person name="Jogler C."/>
        </authorList>
    </citation>
    <scope>NUCLEOTIDE SEQUENCE [LARGE SCALE GENOMIC DNA]</scope>
    <source>
        <strain evidence="2 3">OJF2</strain>
    </source>
</reference>
<name>A0A5B9VW70_9BACT</name>
<protein>
    <submittedName>
        <fullName evidence="2">Uncharacterized protein</fullName>
    </submittedName>
</protein>
<feature type="compositionally biased region" description="Low complexity" evidence="1">
    <location>
        <begin position="174"/>
        <end position="184"/>
    </location>
</feature>
<dbReference type="KEGG" id="agv:OJF2_05700"/>
<evidence type="ECO:0000256" key="1">
    <source>
        <dbReference type="SAM" id="MobiDB-lite"/>
    </source>
</evidence>
<sequence length="252" mass="26025">MAGRDRSGRLAAAVRIPTGPPGRGLPVAGAPLPRSIGRHYRPGAPRVDPGRPFPGPTTSARVPRGRASSQPARIAAMRRSRFDAGSGPRSSTPAAAGGWRGPRAAIEAVEPAPRVAGGGAPRGEASQARQGDEAGQESPMRPVGSSRVGPGRREVRRPGLGRPPRRTWWRHGPARAASRRPGAAIDPRAREIRPELPCRPVAEDGPSARAGGLGDGPGAGHRPRPPPNPPNAASGPGAACFARPARSRSLRS</sequence>
<dbReference type="EMBL" id="CP042997">
    <property type="protein sequence ID" value="QEH32101.1"/>
    <property type="molecule type" value="Genomic_DNA"/>
</dbReference>
<organism evidence="2 3">
    <name type="scientific">Aquisphaera giovannonii</name>
    <dbReference type="NCBI Taxonomy" id="406548"/>
    <lineage>
        <taxon>Bacteria</taxon>
        <taxon>Pseudomonadati</taxon>
        <taxon>Planctomycetota</taxon>
        <taxon>Planctomycetia</taxon>
        <taxon>Isosphaerales</taxon>
        <taxon>Isosphaeraceae</taxon>
        <taxon>Aquisphaera</taxon>
    </lineage>
</organism>
<feature type="compositionally biased region" description="Low complexity" evidence="1">
    <location>
        <begin position="93"/>
        <end position="115"/>
    </location>
</feature>
<dbReference type="Proteomes" id="UP000324233">
    <property type="component" value="Chromosome"/>
</dbReference>
<proteinExistence type="predicted"/>
<accession>A0A5B9VW70</accession>
<evidence type="ECO:0000313" key="2">
    <source>
        <dbReference type="EMBL" id="QEH32101.1"/>
    </source>
</evidence>